<comment type="caution">
    <text evidence="1">The sequence shown here is derived from an EMBL/GenBank/DDBJ whole genome shotgun (WGS) entry which is preliminary data.</text>
</comment>
<evidence type="ECO:0000313" key="2">
    <source>
        <dbReference type="Proteomes" id="UP001501083"/>
    </source>
</evidence>
<name>A0ABP9LNL7_9GAMM</name>
<protein>
    <recommendedName>
        <fullName evidence="3">Sel1 repeat family protein</fullName>
    </recommendedName>
</protein>
<reference evidence="2" key="1">
    <citation type="journal article" date="2019" name="Int. J. Syst. Evol. Microbiol.">
        <title>The Global Catalogue of Microorganisms (GCM) 10K type strain sequencing project: providing services to taxonomists for standard genome sequencing and annotation.</title>
        <authorList>
            <consortium name="The Broad Institute Genomics Platform"/>
            <consortium name="The Broad Institute Genome Sequencing Center for Infectious Disease"/>
            <person name="Wu L."/>
            <person name="Ma J."/>
        </authorList>
    </citation>
    <scope>NUCLEOTIDE SEQUENCE [LARGE SCALE GENOMIC DNA]</scope>
    <source>
        <strain evidence="2">JCM 19212</strain>
    </source>
</reference>
<dbReference type="Proteomes" id="UP001501083">
    <property type="component" value="Unassembled WGS sequence"/>
</dbReference>
<organism evidence="1 2">
    <name type="scientific">Lysobacter panacisoli</name>
    <dbReference type="NCBI Taxonomy" id="1255263"/>
    <lineage>
        <taxon>Bacteria</taxon>
        <taxon>Pseudomonadati</taxon>
        <taxon>Pseudomonadota</taxon>
        <taxon>Gammaproteobacteria</taxon>
        <taxon>Lysobacterales</taxon>
        <taxon>Lysobacteraceae</taxon>
        <taxon>Lysobacter</taxon>
    </lineage>
</organism>
<dbReference type="RefSeq" id="WP_158982044.1">
    <property type="nucleotide sequence ID" value="NZ_BAABKY010000004.1"/>
</dbReference>
<accession>A0ABP9LNL7</accession>
<evidence type="ECO:0000313" key="1">
    <source>
        <dbReference type="EMBL" id="GAA5079545.1"/>
    </source>
</evidence>
<evidence type="ECO:0008006" key="3">
    <source>
        <dbReference type="Google" id="ProtNLM"/>
    </source>
</evidence>
<proteinExistence type="predicted"/>
<dbReference type="Gene3D" id="1.25.40.10">
    <property type="entry name" value="Tetratricopeptide repeat domain"/>
    <property type="match status" value="1"/>
</dbReference>
<gene>
    <name evidence="1" type="ORF">GCM10025759_27770</name>
</gene>
<keyword evidence="2" id="KW-1185">Reference proteome</keyword>
<dbReference type="EMBL" id="BAABKY010000004">
    <property type="protein sequence ID" value="GAA5079545.1"/>
    <property type="molecule type" value="Genomic_DNA"/>
</dbReference>
<dbReference type="SUPFAM" id="SSF81901">
    <property type="entry name" value="HCP-like"/>
    <property type="match status" value="1"/>
</dbReference>
<sequence>MGSSDASVWLGETHLDANDYLEAVRYFTRAASQGDVRGLRGLSLVLSCADCGASKAEIGKAISKASGW</sequence>
<dbReference type="InterPro" id="IPR011990">
    <property type="entry name" value="TPR-like_helical_dom_sf"/>
</dbReference>